<dbReference type="AlphaFoldDB" id="A0A380U240"/>
<gene>
    <name evidence="2" type="ORF">NCTC10801_02410</name>
</gene>
<dbReference type="Proteomes" id="UP000254649">
    <property type="component" value="Unassembled WGS sequence"/>
</dbReference>
<evidence type="ECO:0000313" key="2">
    <source>
        <dbReference type="EMBL" id="SUT95193.1"/>
    </source>
</evidence>
<dbReference type="Gene3D" id="3.10.450.40">
    <property type="match status" value="1"/>
</dbReference>
<proteinExistence type="predicted"/>
<evidence type="ECO:0000259" key="1">
    <source>
        <dbReference type="Pfam" id="PF04965"/>
    </source>
</evidence>
<dbReference type="SUPFAM" id="SSF160719">
    <property type="entry name" value="gpW/gp25-like"/>
    <property type="match status" value="1"/>
</dbReference>
<dbReference type="InterPro" id="IPR017737">
    <property type="entry name" value="TssE1-like"/>
</dbReference>
<dbReference type="EMBL" id="UFRQ01000003">
    <property type="protein sequence ID" value="SUT95193.1"/>
    <property type="molecule type" value="Genomic_DNA"/>
</dbReference>
<accession>A0A380U240</accession>
<dbReference type="PANTHER" id="PTHR38595">
    <property type="entry name" value="CYTOPLASMIC PROTEIN-RELATED"/>
    <property type="match status" value="1"/>
</dbReference>
<name>A0A380U240_9PAST</name>
<dbReference type="PANTHER" id="PTHR38595:SF2">
    <property type="entry name" value="TYPE VI SECRETION SYSTEM BASEPLATE SUBUNIT TSSE"/>
    <property type="match status" value="1"/>
</dbReference>
<evidence type="ECO:0000313" key="3">
    <source>
        <dbReference type="Proteomes" id="UP000254649"/>
    </source>
</evidence>
<dbReference type="NCBIfam" id="TIGR03357">
    <property type="entry name" value="VI_zyme"/>
    <property type="match status" value="1"/>
</dbReference>
<reference evidence="2 3" key="1">
    <citation type="submission" date="2018-06" db="EMBL/GenBank/DDBJ databases">
        <authorList>
            <consortium name="Pathogen Informatics"/>
            <person name="Doyle S."/>
        </authorList>
    </citation>
    <scope>NUCLEOTIDE SEQUENCE [LARGE SCALE GENOMIC DNA]</scope>
    <source>
        <strain evidence="2 3">NCTC10801</strain>
    </source>
</reference>
<protein>
    <submittedName>
        <fullName evidence="2">Type VI secretion system lysozyme-like protein</fullName>
    </submittedName>
</protein>
<organism evidence="2 3">
    <name type="scientific">[Actinobacillus] rossii</name>
    <dbReference type="NCBI Taxonomy" id="123820"/>
    <lineage>
        <taxon>Bacteria</taxon>
        <taxon>Pseudomonadati</taxon>
        <taxon>Pseudomonadota</taxon>
        <taxon>Gammaproteobacteria</taxon>
        <taxon>Pasteurellales</taxon>
        <taxon>Pasteurellaceae</taxon>
    </lineage>
</organism>
<dbReference type="OrthoDB" id="119583at2"/>
<sequence>MAALLNWQRDSAASLFERIQKVEINSPSVNLRDFVNSIKHNLNNILNTHPGTSQSAKELGVMDLNDATSSAVDIYQKIAEIIKFCILNYEPRIIDVNISPLPNEQQPLTLYFYVEATVSFQDYCRFISFNIHLDNDHHYYLDMNNVI</sequence>
<feature type="domain" description="IraD/Gp25-like" evidence="1">
    <location>
        <begin position="35"/>
        <end position="121"/>
    </location>
</feature>
<keyword evidence="3" id="KW-1185">Reference proteome</keyword>
<dbReference type="InterPro" id="IPR007048">
    <property type="entry name" value="IraD/Gp25-like"/>
</dbReference>
<dbReference type="InterPro" id="IPR053176">
    <property type="entry name" value="T6SS_TssE1-like"/>
</dbReference>
<dbReference type="Pfam" id="PF04965">
    <property type="entry name" value="GPW_gp25"/>
    <property type="match status" value="1"/>
</dbReference>